<feature type="domain" description="HTH merR-type" evidence="5">
    <location>
        <begin position="6"/>
        <end position="75"/>
    </location>
</feature>
<dbReference type="InterPro" id="IPR036594">
    <property type="entry name" value="Meth_synthase_dom"/>
</dbReference>
<name>A0A2U0I474_9FLAO</name>
<dbReference type="SUPFAM" id="SSF46955">
    <property type="entry name" value="Putative DNA-binding domain"/>
    <property type="match status" value="1"/>
</dbReference>
<dbReference type="Pfam" id="PF02607">
    <property type="entry name" value="B12-binding_2"/>
    <property type="match status" value="1"/>
</dbReference>
<dbReference type="GO" id="GO:0003700">
    <property type="term" value="F:DNA-binding transcription factor activity"/>
    <property type="evidence" value="ECO:0007669"/>
    <property type="project" value="InterPro"/>
</dbReference>
<keyword evidence="4" id="KW-0804">Transcription</keyword>
<dbReference type="InterPro" id="IPR036724">
    <property type="entry name" value="Cobalamin-bd_sf"/>
</dbReference>
<keyword evidence="2" id="KW-0805">Transcription regulation</keyword>
<dbReference type="GO" id="GO:0003677">
    <property type="term" value="F:DNA binding"/>
    <property type="evidence" value="ECO:0007669"/>
    <property type="project" value="UniProtKB-KW"/>
</dbReference>
<dbReference type="InterPro" id="IPR000551">
    <property type="entry name" value="MerR-type_HTH_dom"/>
</dbReference>
<dbReference type="GO" id="GO:0031419">
    <property type="term" value="F:cobalamin binding"/>
    <property type="evidence" value="ECO:0007669"/>
    <property type="project" value="InterPro"/>
</dbReference>
<dbReference type="Gene3D" id="1.10.1240.10">
    <property type="entry name" value="Methionine synthase domain"/>
    <property type="match status" value="1"/>
</dbReference>
<dbReference type="OrthoDB" id="9800334at2"/>
<dbReference type="Gene3D" id="1.10.1660.10">
    <property type="match status" value="1"/>
</dbReference>
<gene>
    <name evidence="6" type="ORF">DDV96_06390</name>
</gene>
<evidence type="ECO:0000256" key="2">
    <source>
        <dbReference type="ARBA" id="ARBA00023015"/>
    </source>
</evidence>
<dbReference type="SMART" id="SM00422">
    <property type="entry name" value="HTH_MERR"/>
    <property type="match status" value="1"/>
</dbReference>
<dbReference type="PROSITE" id="PS50937">
    <property type="entry name" value="HTH_MERR_2"/>
    <property type="match status" value="1"/>
</dbReference>
<dbReference type="Proteomes" id="UP000245962">
    <property type="component" value="Unassembled WGS sequence"/>
</dbReference>
<accession>A0A2U0I474</accession>
<dbReference type="InterPro" id="IPR047057">
    <property type="entry name" value="MerR_fam"/>
</dbReference>
<evidence type="ECO:0000256" key="4">
    <source>
        <dbReference type="ARBA" id="ARBA00023163"/>
    </source>
</evidence>
<evidence type="ECO:0000256" key="1">
    <source>
        <dbReference type="ARBA" id="ARBA00022491"/>
    </source>
</evidence>
<keyword evidence="3" id="KW-0238">DNA-binding</keyword>
<keyword evidence="1" id="KW-0678">Repressor</keyword>
<dbReference type="PANTHER" id="PTHR30204">
    <property type="entry name" value="REDOX-CYCLING DRUG-SENSING TRANSCRIPTIONAL ACTIVATOR SOXR"/>
    <property type="match status" value="1"/>
</dbReference>
<keyword evidence="7" id="KW-1185">Reference proteome</keyword>
<evidence type="ECO:0000259" key="5">
    <source>
        <dbReference type="PROSITE" id="PS50937"/>
    </source>
</evidence>
<dbReference type="PANTHER" id="PTHR30204:SF69">
    <property type="entry name" value="MERR-FAMILY TRANSCRIPTIONAL REGULATOR"/>
    <property type="match status" value="1"/>
</dbReference>
<comment type="caution">
    <text evidence="6">The sequence shown here is derived from an EMBL/GenBank/DDBJ whole genome shotgun (WGS) entry which is preliminary data.</text>
</comment>
<evidence type="ECO:0000256" key="3">
    <source>
        <dbReference type="ARBA" id="ARBA00023125"/>
    </source>
</evidence>
<dbReference type="InterPro" id="IPR009061">
    <property type="entry name" value="DNA-bd_dom_put_sf"/>
</dbReference>
<dbReference type="GO" id="GO:0046872">
    <property type="term" value="F:metal ion binding"/>
    <property type="evidence" value="ECO:0007669"/>
    <property type="project" value="InterPro"/>
</dbReference>
<sequence>MAIKTKFSIKDLENLSGIKAHTIRIWEKRYNLLEPNRTDTNIREYNLNSLKKLLNVAFLYNNGVKISKIAALDEKETKAQIKKHAAVNKETRAITSLKTAMFEFNYPLFTKTVSELEESNDFRTLFFKVFIPLLEELGTLWHTGTIDPAHEHFISELIKQRIIAEIVALQKTEKPANTPTFCLYLPYQEIHEIGLLFAHYEILKANFSTIYLGTNIPLKNLKHVLKHHKDLIFLSYFTVKPEQKSIEQYLKEYGATIQNTQNQKLWLMGRRIRKTDSQILPSNVKAIRDHKDLIKQLNDLKK</sequence>
<protein>
    <submittedName>
        <fullName evidence="6">MerR family transcriptional regulator</fullName>
    </submittedName>
</protein>
<reference evidence="6 7" key="1">
    <citation type="submission" date="2018-04" db="EMBL/GenBank/DDBJ databases">
        <title>Marixanthomonas spongiae HN-E44 sp. nov., isolated from a marine sponge.</title>
        <authorList>
            <person name="Luo L."/>
            <person name="Zhuang L."/>
        </authorList>
    </citation>
    <scope>NUCLEOTIDE SEQUENCE [LARGE SCALE GENOMIC DNA]</scope>
    <source>
        <strain evidence="6 7">HN-E44</strain>
    </source>
</reference>
<dbReference type="SUPFAM" id="SSF52242">
    <property type="entry name" value="Cobalamin (vitamin B12)-binding domain"/>
    <property type="match status" value="1"/>
</dbReference>
<dbReference type="AlphaFoldDB" id="A0A2U0I474"/>
<dbReference type="Pfam" id="PF13411">
    <property type="entry name" value="MerR_1"/>
    <property type="match status" value="1"/>
</dbReference>
<proteinExistence type="predicted"/>
<dbReference type="EMBL" id="QEHR01000003">
    <property type="protein sequence ID" value="PVW15889.1"/>
    <property type="molecule type" value="Genomic_DNA"/>
</dbReference>
<organism evidence="6 7">
    <name type="scientific">Marixanthomonas spongiae</name>
    <dbReference type="NCBI Taxonomy" id="2174845"/>
    <lineage>
        <taxon>Bacteria</taxon>
        <taxon>Pseudomonadati</taxon>
        <taxon>Bacteroidota</taxon>
        <taxon>Flavobacteriia</taxon>
        <taxon>Flavobacteriales</taxon>
        <taxon>Flavobacteriaceae</taxon>
        <taxon>Marixanthomonas</taxon>
    </lineage>
</organism>
<evidence type="ECO:0000313" key="7">
    <source>
        <dbReference type="Proteomes" id="UP000245962"/>
    </source>
</evidence>
<evidence type="ECO:0000313" key="6">
    <source>
        <dbReference type="EMBL" id="PVW15889.1"/>
    </source>
</evidence>
<dbReference type="CDD" id="cd01104">
    <property type="entry name" value="HTH_MlrA-CarA"/>
    <property type="match status" value="1"/>
</dbReference>
<dbReference type="RefSeq" id="WP_116693912.1">
    <property type="nucleotide sequence ID" value="NZ_QEHR01000003.1"/>
</dbReference>
<dbReference type="InterPro" id="IPR003759">
    <property type="entry name" value="Cbl-bd_cap"/>
</dbReference>
<dbReference type="Gene3D" id="3.40.50.280">
    <property type="entry name" value="Cobalamin-binding domain"/>
    <property type="match status" value="1"/>
</dbReference>